<proteinExistence type="inferred from homology"/>
<dbReference type="PRINTS" id="PR00990">
    <property type="entry name" value="RIBOKINASE"/>
</dbReference>
<dbReference type="PANTHER" id="PTHR43085:SF1">
    <property type="entry name" value="PSEUDOURIDINE KINASE-RELATED"/>
    <property type="match status" value="1"/>
</dbReference>
<evidence type="ECO:0000256" key="5">
    <source>
        <dbReference type="ARBA" id="ARBA00022840"/>
    </source>
</evidence>
<dbReference type="InterPro" id="IPR002139">
    <property type="entry name" value="Ribo/fructo_kinase"/>
</dbReference>
<organism evidence="8 9">
    <name type="scientific">Alteribacillus bidgolensis</name>
    <dbReference type="NCBI Taxonomy" id="930129"/>
    <lineage>
        <taxon>Bacteria</taxon>
        <taxon>Bacillati</taxon>
        <taxon>Bacillota</taxon>
        <taxon>Bacilli</taxon>
        <taxon>Bacillales</taxon>
        <taxon>Bacillaceae</taxon>
        <taxon>Alteribacillus</taxon>
    </lineage>
</organism>
<dbReference type="GO" id="GO:0006000">
    <property type="term" value="P:fructose metabolic process"/>
    <property type="evidence" value="ECO:0007669"/>
    <property type="project" value="UniProtKB-ARBA"/>
</dbReference>
<dbReference type="NCBIfam" id="NF006957">
    <property type="entry name" value="PRK09434.1"/>
    <property type="match status" value="1"/>
</dbReference>
<accession>A0A1G8ER48</accession>
<keyword evidence="5" id="KW-0067">ATP-binding</keyword>
<dbReference type="InterPro" id="IPR011611">
    <property type="entry name" value="PfkB_dom"/>
</dbReference>
<dbReference type="STRING" id="930129.SAMN05216352_102343"/>
<reference evidence="8 9" key="1">
    <citation type="submission" date="2016-10" db="EMBL/GenBank/DDBJ databases">
        <authorList>
            <person name="de Groot N.N."/>
        </authorList>
    </citation>
    <scope>NUCLEOTIDE SEQUENCE [LARGE SCALE GENOMIC DNA]</scope>
    <source>
        <strain evidence="9">P4B,CCM 7963,CECT 7998,DSM 25260,IBRC-M 10614,KCTC 13821</strain>
    </source>
</reference>
<evidence type="ECO:0000256" key="4">
    <source>
        <dbReference type="ARBA" id="ARBA00022777"/>
    </source>
</evidence>
<keyword evidence="2 6" id="KW-0808">Transferase</keyword>
<keyword evidence="9" id="KW-1185">Reference proteome</keyword>
<evidence type="ECO:0000256" key="3">
    <source>
        <dbReference type="ARBA" id="ARBA00022741"/>
    </source>
</evidence>
<dbReference type="CDD" id="cd01167">
    <property type="entry name" value="bac_FRK"/>
    <property type="match status" value="1"/>
</dbReference>
<dbReference type="PROSITE" id="PS00584">
    <property type="entry name" value="PFKB_KINASES_2"/>
    <property type="match status" value="1"/>
</dbReference>
<gene>
    <name evidence="8" type="ORF">SAMN05216352_102343</name>
</gene>
<dbReference type="EMBL" id="FNDU01000002">
    <property type="protein sequence ID" value="SDH72336.1"/>
    <property type="molecule type" value="Genomic_DNA"/>
</dbReference>
<dbReference type="GO" id="GO:0005524">
    <property type="term" value="F:ATP binding"/>
    <property type="evidence" value="ECO:0007669"/>
    <property type="project" value="UniProtKB-KW"/>
</dbReference>
<evidence type="ECO:0000256" key="1">
    <source>
        <dbReference type="ARBA" id="ARBA00010688"/>
    </source>
</evidence>
<dbReference type="AlphaFoldDB" id="A0A1G8ER48"/>
<dbReference type="Gene3D" id="3.40.1190.20">
    <property type="match status" value="1"/>
</dbReference>
<dbReference type="Proteomes" id="UP000199017">
    <property type="component" value="Unassembled WGS sequence"/>
</dbReference>
<dbReference type="RefSeq" id="WP_091581616.1">
    <property type="nucleotide sequence ID" value="NZ_FNDU01000002.1"/>
</dbReference>
<dbReference type="InterPro" id="IPR029056">
    <property type="entry name" value="Ribokinase-like"/>
</dbReference>
<dbReference type="PANTHER" id="PTHR43085">
    <property type="entry name" value="HEXOKINASE FAMILY MEMBER"/>
    <property type="match status" value="1"/>
</dbReference>
<evidence type="ECO:0000313" key="9">
    <source>
        <dbReference type="Proteomes" id="UP000199017"/>
    </source>
</evidence>
<dbReference type="Pfam" id="PF00294">
    <property type="entry name" value="PfkB"/>
    <property type="match status" value="1"/>
</dbReference>
<evidence type="ECO:0000256" key="6">
    <source>
        <dbReference type="RuleBase" id="RU003704"/>
    </source>
</evidence>
<keyword evidence="4 6" id="KW-0418">Kinase</keyword>
<dbReference type="SUPFAM" id="SSF53613">
    <property type="entry name" value="Ribokinase-like"/>
    <property type="match status" value="1"/>
</dbReference>
<dbReference type="GO" id="GO:0008865">
    <property type="term" value="F:fructokinase activity"/>
    <property type="evidence" value="ECO:0007669"/>
    <property type="project" value="UniProtKB-ARBA"/>
</dbReference>
<name>A0A1G8ER48_9BACI</name>
<evidence type="ECO:0000259" key="7">
    <source>
        <dbReference type="Pfam" id="PF00294"/>
    </source>
</evidence>
<evidence type="ECO:0000313" key="8">
    <source>
        <dbReference type="EMBL" id="SDH72336.1"/>
    </source>
</evidence>
<feature type="domain" description="Carbohydrate kinase PfkB" evidence="7">
    <location>
        <begin position="5"/>
        <end position="305"/>
    </location>
</feature>
<dbReference type="OrthoDB" id="9813569at2"/>
<sequence>MKNGVISLGEALIDFIPMDEWNTLYQKSPGGAPANVAVGLSRLGINTYFLGKLGEDVLGTFLYETLQQYGVKTDHLYLTDEARTGAVFVTLDKSGERSFNFYINPSADQFLHPDEIDERLFEQAKVLHFGSITLINEPARSATLKAIKLAKKHSLRITFDPNVRLPLWPTEKQARETILHTISHADVVKISEDELEFLTGETEEAKGTAALDKYQIPVLVITKGEHGSTIITKNGQVDIEAESVKAVDTTGAGDAYLSGLLYHVHKYDDKIEDISLQQWQEAAAFASLSGGLAASAKGAMSSLPTLKEIEKNKDT</sequence>
<dbReference type="InterPro" id="IPR050306">
    <property type="entry name" value="PfkB_Carbo_kinase"/>
</dbReference>
<evidence type="ECO:0000256" key="2">
    <source>
        <dbReference type="ARBA" id="ARBA00022679"/>
    </source>
</evidence>
<comment type="similarity">
    <text evidence="1 6">Belongs to the carbohydrate kinase PfkB family.</text>
</comment>
<protein>
    <submittedName>
        <fullName evidence="8">Fructokinase</fullName>
    </submittedName>
</protein>
<dbReference type="PROSITE" id="PS00583">
    <property type="entry name" value="PFKB_KINASES_1"/>
    <property type="match status" value="1"/>
</dbReference>
<keyword evidence="3" id="KW-0547">Nucleotide-binding</keyword>
<dbReference type="InterPro" id="IPR002173">
    <property type="entry name" value="Carboh/pur_kinase_PfkB_CS"/>
</dbReference>